<comment type="similarity">
    <text evidence="2">Belongs to the amino acid-polyamine-organocation (APC) superfamily. Spore germination protein (SGP) (TC 2.A.3.9) family.</text>
</comment>
<keyword evidence="6 8" id="KW-1133">Transmembrane helix</keyword>
<feature type="transmembrane region" description="Helical" evidence="8">
    <location>
        <begin position="139"/>
        <end position="159"/>
    </location>
</feature>
<gene>
    <name evidence="9" type="ORF">EDM21_02175</name>
</gene>
<dbReference type="RefSeq" id="WP_157332471.1">
    <property type="nucleotide sequence ID" value="NZ_RHLK01000001.1"/>
</dbReference>
<feature type="transmembrane region" description="Helical" evidence="8">
    <location>
        <begin position="332"/>
        <end position="354"/>
    </location>
</feature>
<evidence type="ECO:0000256" key="8">
    <source>
        <dbReference type="SAM" id="Phobius"/>
    </source>
</evidence>
<feature type="transmembrane region" description="Helical" evidence="8">
    <location>
        <begin position="77"/>
        <end position="96"/>
    </location>
</feature>
<dbReference type="GO" id="GO:0009847">
    <property type="term" value="P:spore germination"/>
    <property type="evidence" value="ECO:0007669"/>
    <property type="project" value="InterPro"/>
</dbReference>
<dbReference type="EMBL" id="RHLK01000001">
    <property type="protein sequence ID" value="MVO98354.1"/>
    <property type="molecule type" value="Genomic_DNA"/>
</dbReference>
<feature type="transmembrane region" description="Helical" evidence="8">
    <location>
        <begin position="12"/>
        <end position="30"/>
    </location>
</feature>
<dbReference type="OrthoDB" id="2663238at2"/>
<protein>
    <submittedName>
        <fullName evidence="9">GerAB/ArcD/ProY family transporter</fullName>
    </submittedName>
</protein>
<comment type="caution">
    <text evidence="9">The sequence shown here is derived from an EMBL/GenBank/DDBJ whole genome shotgun (WGS) entry which is preliminary data.</text>
</comment>
<evidence type="ECO:0000256" key="5">
    <source>
        <dbReference type="ARBA" id="ARBA00022692"/>
    </source>
</evidence>
<keyword evidence="5 8" id="KW-0812">Transmembrane</keyword>
<feature type="transmembrane region" description="Helical" evidence="8">
    <location>
        <begin position="303"/>
        <end position="320"/>
    </location>
</feature>
<evidence type="ECO:0000256" key="2">
    <source>
        <dbReference type="ARBA" id="ARBA00007998"/>
    </source>
</evidence>
<evidence type="ECO:0000256" key="7">
    <source>
        <dbReference type="ARBA" id="ARBA00023136"/>
    </source>
</evidence>
<feature type="transmembrane region" description="Helical" evidence="8">
    <location>
        <begin position="36"/>
        <end position="57"/>
    </location>
</feature>
<dbReference type="Pfam" id="PF03845">
    <property type="entry name" value="Spore_permease"/>
    <property type="match status" value="1"/>
</dbReference>
<dbReference type="PANTHER" id="PTHR34975">
    <property type="entry name" value="SPORE GERMINATION PROTEIN A2"/>
    <property type="match status" value="1"/>
</dbReference>
<dbReference type="AlphaFoldDB" id="A0A7X3FES1"/>
<keyword evidence="4" id="KW-0309">Germination</keyword>
<accession>A0A7X3FES1</accession>
<dbReference type="GO" id="GO:0016020">
    <property type="term" value="C:membrane"/>
    <property type="evidence" value="ECO:0007669"/>
    <property type="project" value="UniProtKB-SubCell"/>
</dbReference>
<proteinExistence type="inferred from homology"/>
<evidence type="ECO:0000256" key="1">
    <source>
        <dbReference type="ARBA" id="ARBA00004141"/>
    </source>
</evidence>
<keyword evidence="3" id="KW-0813">Transport</keyword>
<sequence length="364" mass="41126">MHTTSFQTFRFACIYMLTIPLAFMIPPLIATSGYQGWIGMVIGGAVNIVLILGTYKLGKMTAGQSWVDFGEKIAGKWGHRAVLLLLVFWSVYYVSLDIEQFSLFYGTLYMRETPSWVLQFMIGVVIWVTTRWGFTTLVYIADGTFIIILLGIVFLLILFSADADYQMLPALLTHYDSSIVFNDVMSVISWIGEWFIFLFITPHIPFDKKTLRNLLLSNTLVTFSVLVTWLLVILNFGIHYGSQLKYPILQLIRGTSFTGLIGHADPVFIGLWATSMIIHDAFLIYVGVACIGHLLKLQEKKPLNAILVGTATVAAFQYSQNISWFQKELTEAGFISFWVVINGIPLYYLILALVRGQLGRKKVH</sequence>
<dbReference type="PANTHER" id="PTHR34975:SF2">
    <property type="entry name" value="SPORE GERMINATION PROTEIN A2"/>
    <property type="match status" value="1"/>
</dbReference>
<evidence type="ECO:0000313" key="9">
    <source>
        <dbReference type="EMBL" id="MVO98354.1"/>
    </source>
</evidence>
<dbReference type="Proteomes" id="UP000490800">
    <property type="component" value="Unassembled WGS sequence"/>
</dbReference>
<evidence type="ECO:0000313" key="10">
    <source>
        <dbReference type="Proteomes" id="UP000490800"/>
    </source>
</evidence>
<feature type="transmembrane region" description="Helical" evidence="8">
    <location>
        <begin position="267"/>
        <end position="291"/>
    </location>
</feature>
<feature type="transmembrane region" description="Helical" evidence="8">
    <location>
        <begin position="213"/>
        <end position="238"/>
    </location>
</feature>
<keyword evidence="10" id="KW-1185">Reference proteome</keyword>
<reference evidence="9 10" key="1">
    <citation type="journal article" date="2019" name="Microorganisms">
        <title>Paenibacillus lutrae sp. nov., A Chitinolytic Species Isolated from A River Otter in Castril Natural Park, Granada, Spain.</title>
        <authorList>
            <person name="Rodriguez M."/>
            <person name="Reina J.C."/>
            <person name="Bejar V."/>
            <person name="Llamas I."/>
        </authorList>
    </citation>
    <scope>NUCLEOTIDE SEQUENCE [LARGE SCALE GENOMIC DNA]</scope>
    <source>
        <strain evidence="9 10">N10</strain>
    </source>
</reference>
<evidence type="ECO:0000256" key="3">
    <source>
        <dbReference type="ARBA" id="ARBA00022448"/>
    </source>
</evidence>
<evidence type="ECO:0000256" key="6">
    <source>
        <dbReference type="ARBA" id="ARBA00022989"/>
    </source>
</evidence>
<feature type="transmembrane region" description="Helical" evidence="8">
    <location>
        <begin position="116"/>
        <end position="134"/>
    </location>
</feature>
<dbReference type="InterPro" id="IPR004761">
    <property type="entry name" value="Spore_GerAB"/>
</dbReference>
<name>A0A7X3FES1_9BACL</name>
<keyword evidence="7 8" id="KW-0472">Membrane</keyword>
<evidence type="ECO:0000256" key="4">
    <source>
        <dbReference type="ARBA" id="ARBA00022544"/>
    </source>
</evidence>
<organism evidence="9 10">
    <name type="scientific">Paenibacillus lutrae</name>
    <dbReference type="NCBI Taxonomy" id="2078573"/>
    <lineage>
        <taxon>Bacteria</taxon>
        <taxon>Bacillati</taxon>
        <taxon>Bacillota</taxon>
        <taxon>Bacilli</taxon>
        <taxon>Bacillales</taxon>
        <taxon>Paenibacillaceae</taxon>
        <taxon>Paenibacillus</taxon>
    </lineage>
</organism>
<feature type="transmembrane region" description="Helical" evidence="8">
    <location>
        <begin position="179"/>
        <end position="201"/>
    </location>
</feature>
<comment type="subcellular location">
    <subcellularLocation>
        <location evidence="1">Membrane</location>
        <topology evidence="1">Multi-pass membrane protein</topology>
    </subcellularLocation>
</comment>